<sequence>MIINVLATIGGEPVLSFALSEQAERAWGVGAVVVIGLLVVAYLVFFIGTLISILGSTQSGGTKLVWIIFAFFAPFLGPLVWFLIGRRQAAV</sequence>
<dbReference type="InterPro" id="IPR027379">
    <property type="entry name" value="CLS_N"/>
</dbReference>
<dbReference type="Pfam" id="PF13396">
    <property type="entry name" value="PLDc_N"/>
    <property type="match status" value="1"/>
</dbReference>
<gene>
    <name evidence="8" type="ORF">JOF56_008562</name>
</gene>
<keyword evidence="2" id="KW-1003">Cell membrane</keyword>
<evidence type="ECO:0000256" key="6">
    <source>
        <dbReference type="SAM" id="Phobius"/>
    </source>
</evidence>
<protein>
    <submittedName>
        <fullName evidence="8">CBS domain containing-hemolysin-like protein</fullName>
    </submittedName>
</protein>
<keyword evidence="9" id="KW-1185">Reference proteome</keyword>
<comment type="subcellular location">
    <subcellularLocation>
        <location evidence="1">Cell membrane</location>
        <topology evidence="1">Multi-pass membrane protein</topology>
    </subcellularLocation>
</comment>
<dbReference type="Proteomes" id="UP001519332">
    <property type="component" value="Unassembled WGS sequence"/>
</dbReference>
<evidence type="ECO:0000259" key="7">
    <source>
        <dbReference type="Pfam" id="PF13396"/>
    </source>
</evidence>
<evidence type="ECO:0000313" key="8">
    <source>
        <dbReference type="EMBL" id="MBP2328177.1"/>
    </source>
</evidence>
<keyword evidence="3 6" id="KW-0812">Transmembrane</keyword>
<feature type="domain" description="Cardiolipin synthase N-terminal" evidence="7">
    <location>
        <begin position="45"/>
        <end position="86"/>
    </location>
</feature>
<feature type="transmembrane region" description="Helical" evidence="6">
    <location>
        <begin position="64"/>
        <end position="84"/>
    </location>
</feature>
<comment type="caution">
    <text evidence="8">The sequence shown here is derived from an EMBL/GenBank/DDBJ whole genome shotgun (WGS) entry which is preliminary data.</text>
</comment>
<evidence type="ECO:0000256" key="4">
    <source>
        <dbReference type="ARBA" id="ARBA00022989"/>
    </source>
</evidence>
<evidence type="ECO:0000256" key="5">
    <source>
        <dbReference type="ARBA" id="ARBA00023136"/>
    </source>
</evidence>
<organism evidence="8 9">
    <name type="scientific">Kibdelosporangium banguiense</name>
    <dbReference type="NCBI Taxonomy" id="1365924"/>
    <lineage>
        <taxon>Bacteria</taxon>
        <taxon>Bacillati</taxon>
        <taxon>Actinomycetota</taxon>
        <taxon>Actinomycetes</taxon>
        <taxon>Pseudonocardiales</taxon>
        <taxon>Pseudonocardiaceae</taxon>
        <taxon>Kibdelosporangium</taxon>
    </lineage>
</organism>
<evidence type="ECO:0000256" key="1">
    <source>
        <dbReference type="ARBA" id="ARBA00004651"/>
    </source>
</evidence>
<reference evidence="8 9" key="1">
    <citation type="submission" date="2021-03" db="EMBL/GenBank/DDBJ databases">
        <title>Sequencing the genomes of 1000 actinobacteria strains.</title>
        <authorList>
            <person name="Klenk H.-P."/>
        </authorList>
    </citation>
    <scope>NUCLEOTIDE SEQUENCE [LARGE SCALE GENOMIC DNA]</scope>
    <source>
        <strain evidence="8 9">DSM 46670</strain>
    </source>
</reference>
<keyword evidence="5 6" id="KW-0472">Membrane</keyword>
<name>A0ABS4TUU4_9PSEU</name>
<accession>A0ABS4TUU4</accession>
<dbReference type="RefSeq" id="WP_307855501.1">
    <property type="nucleotide sequence ID" value="NZ_JAGINW010000001.1"/>
</dbReference>
<proteinExistence type="predicted"/>
<evidence type="ECO:0000256" key="2">
    <source>
        <dbReference type="ARBA" id="ARBA00022475"/>
    </source>
</evidence>
<feature type="transmembrane region" description="Helical" evidence="6">
    <location>
        <begin position="26"/>
        <end position="52"/>
    </location>
</feature>
<evidence type="ECO:0000313" key="9">
    <source>
        <dbReference type="Proteomes" id="UP001519332"/>
    </source>
</evidence>
<keyword evidence="4 6" id="KW-1133">Transmembrane helix</keyword>
<evidence type="ECO:0000256" key="3">
    <source>
        <dbReference type="ARBA" id="ARBA00022692"/>
    </source>
</evidence>
<dbReference type="EMBL" id="JAGINW010000001">
    <property type="protein sequence ID" value="MBP2328177.1"/>
    <property type="molecule type" value="Genomic_DNA"/>
</dbReference>